<organism evidence="1 2">
    <name type="scientific">Cardiobacterium hominis</name>
    <dbReference type="NCBI Taxonomy" id="2718"/>
    <lineage>
        <taxon>Bacteria</taxon>
        <taxon>Pseudomonadati</taxon>
        <taxon>Pseudomonadota</taxon>
        <taxon>Gammaproteobacteria</taxon>
        <taxon>Cardiobacteriales</taxon>
        <taxon>Cardiobacteriaceae</taxon>
        <taxon>Cardiobacterium</taxon>
    </lineage>
</organism>
<dbReference type="InterPro" id="IPR011856">
    <property type="entry name" value="tRNA_endonuc-like_dom_sf"/>
</dbReference>
<evidence type="ECO:0000313" key="2">
    <source>
        <dbReference type="Proteomes" id="UP000190837"/>
    </source>
</evidence>
<reference evidence="2" key="1">
    <citation type="submission" date="2016-04" db="EMBL/GenBank/DDBJ databases">
        <authorList>
            <person name="Tagini F."/>
        </authorList>
    </citation>
    <scope>NUCLEOTIDE SEQUENCE [LARGE SCALE GENOMIC DNA]</scope>
    <source>
        <strain evidence="2">CHUV0807</strain>
    </source>
</reference>
<proteinExistence type="predicted"/>
<dbReference type="GO" id="GO:0003676">
    <property type="term" value="F:nucleic acid binding"/>
    <property type="evidence" value="ECO:0007669"/>
    <property type="project" value="InterPro"/>
</dbReference>
<sequence>MPRRLNAIPEGLKQNLQNTSFENQVVTWLMQDGWQVFVPALDHGHKTDVLIAEGRRYFRIQIKTVDANKGKSQEITNVWGEIPIDFIIYFARNGEWGYVVPAFTEKHKTLNAAEHKFFMLKKNEFLTAFHTVDQTL</sequence>
<evidence type="ECO:0000313" key="1">
    <source>
        <dbReference type="EMBL" id="SAM64588.1"/>
    </source>
</evidence>
<name>A0A1C3H4G7_9GAMM</name>
<dbReference type="RefSeq" id="WP_079540548.1">
    <property type="nucleotide sequence ID" value="NZ_CAURWG010000005.1"/>
</dbReference>
<protein>
    <recommendedName>
        <fullName evidence="3">PD(D/E)XK endonuclease domain-containing protein</fullName>
    </recommendedName>
</protein>
<dbReference type="Proteomes" id="UP000190837">
    <property type="component" value="Unassembled WGS sequence"/>
</dbReference>
<evidence type="ECO:0008006" key="3">
    <source>
        <dbReference type="Google" id="ProtNLM"/>
    </source>
</evidence>
<dbReference type="EMBL" id="FKLO01000045">
    <property type="protein sequence ID" value="SAM64588.1"/>
    <property type="molecule type" value="Genomic_DNA"/>
</dbReference>
<dbReference type="AlphaFoldDB" id="A0A1C3H4G7"/>
<gene>
    <name evidence="1" type="ORF">CHUV0807_1255</name>
</gene>
<dbReference type="Gene3D" id="3.40.1350.10">
    <property type="match status" value="1"/>
</dbReference>
<accession>A0A1C3H4G7</accession>